<gene>
    <name evidence="2" type="ORF">HJC23_006914</name>
</gene>
<evidence type="ECO:0000313" key="3">
    <source>
        <dbReference type="Proteomes" id="UP001516023"/>
    </source>
</evidence>
<sequence>MSFIRDGRLLNAKLLHSIKEIGENESDDVMQSPLLPQVVDLPSPALSPMSSTLASMSSVENMTLNADVRKSALGDEVPSSPLLVLTGHSIRPDQTKSSQHKDSIERSRNCDIDFKNRQRRTPPQCIQPSKNTLRRGKWTSEEEEYANAVVREFNSGYLDAPAGTTLRIYLSEKLQCDPMRITKKFTGNDSIGKRVFHPTGRNGDGLSKEAKEAQAIIEDLYRKWKERIEYQDRESARKAMAAAAVSEASSLSEGIIQMKNIPVISSSGFNYIVDPHQRVAQNAVHKAAHWLYRAEVVLSKTGTRVGNADGAISPARQIHDCTNVENDLDMISRLVEEAPVILSAVADLPRQIEGHNRQPQRQITPSLGQKRKHCTDFADVLDCRSNPMKLLASISSHAAPVPILQEDSPSKKQPRARPTVTSDSISEDAKTFVNFLQSMG</sequence>
<name>A0ABD3QDF4_9STRA</name>
<reference evidence="2 3" key="1">
    <citation type="journal article" date="2020" name="G3 (Bethesda)">
        <title>Improved Reference Genome for Cyclotella cryptica CCMP332, a Model for Cell Wall Morphogenesis, Salinity Adaptation, and Lipid Production in Diatoms (Bacillariophyta).</title>
        <authorList>
            <person name="Roberts W.R."/>
            <person name="Downey K.M."/>
            <person name="Ruck E.C."/>
            <person name="Traller J.C."/>
            <person name="Alverson A.J."/>
        </authorList>
    </citation>
    <scope>NUCLEOTIDE SEQUENCE [LARGE SCALE GENOMIC DNA]</scope>
    <source>
        <strain evidence="2 3">CCMP332</strain>
    </source>
</reference>
<dbReference type="PANTHER" id="PTHR35213">
    <property type="entry name" value="RING-TYPE DOMAIN-CONTAINING PROTEIN-RELATED"/>
    <property type="match status" value="1"/>
</dbReference>
<dbReference type="AlphaFoldDB" id="A0ABD3QDF4"/>
<protein>
    <submittedName>
        <fullName evidence="2">Uncharacterized protein</fullName>
    </submittedName>
</protein>
<feature type="region of interest" description="Disordered" evidence="1">
    <location>
        <begin position="85"/>
        <end position="138"/>
    </location>
</feature>
<organism evidence="2 3">
    <name type="scientific">Cyclotella cryptica</name>
    <dbReference type="NCBI Taxonomy" id="29204"/>
    <lineage>
        <taxon>Eukaryota</taxon>
        <taxon>Sar</taxon>
        <taxon>Stramenopiles</taxon>
        <taxon>Ochrophyta</taxon>
        <taxon>Bacillariophyta</taxon>
        <taxon>Coscinodiscophyceae</taxon>
        <taxon>Thalassiosirophycidae</taxon>
        <taxon>Stephanodiscales</taxon>
        <taxon>Stephanodiscaceae</taxon>
        <taxon>Cyclotella</taxon>
    </lineage>
</organism>
<dbReference type="PANTHER" id="PTHR35213:SF5">
    <property type="entry name" value="RING-TYPE DOMAIN-CONTAINING PROTEIN"/>
    <property type="match status" value="1"/>
</dbReference>
<dbReference type="Proteomes" id="UP001516023">
    <property type="component" value="Unassembled WGS sequence"/>
</dbReference>
<keyword evidence="3" id="KW-1185">Reference proteome</keyword>
<comment type="caution">
    <text evidence="2">The sequence shown here is derived from an EMBL/GenBank/DDBJ whole genome shotgun (WGS) entry which is preliminary data.</text>
</comment>
<dbReference type="EMBL" id="JABMIG020000051">
    <property type="protein sequence ID" value="KAL3797876.1"/>
    <property type="molecule type" value="Genomic_DNA"/>
</dbReference>
<evidence type="ECO:0000313" key="2">
    <source>
        <dbReference type="EMBL" id="KAL3797876.1"/>
    </source>
</evidence>
<proteinExistence type="predicted"/>
<evidence type="ECO:0000256" key="1">
    <source>
        <dbReference type="SAM" id="MobiDB-lite"/>
    </source>
</evidence>
<accession>A0ABD3QDF4</accession>
<feature type="region of interest" description="Disordered" evidence="1">
    <location>
        <begin position="404"/>
        <end position="425"/>
    </location>
</feature>
<feature type="compositionally biased region" description="Basic and acidic residues" evidence="1">
    <location>
        <begin position="90"/>
        <end position="116"/>
    </location>
</feature>